<organism evidence="1 2">
    <name type="scientific">Tachuris rubrigastra</name>
    <dbReference type="NCBI Taxonomy" id="495162"/>
    <lineage>
        <taxon>Eukaryota</taxon>
        <taxon>Metazoa</taxon>
        <taxon>Chordata</taxon>
        <taxon>Craniata</taxon>
        <taxon>Vertebrata</taxon>
        <taxon>Euteleostomi</taxon>
        <taxon>Archelosauria</taxon>
        <taxon>Archosauria</taxon>
        <taxon>Dinosauria</taxon>
        <taxon>Saurischia</taxon>
        <taxon>Theropoda</taxon>
        <taxon>Coelurosauria</taxon>
        <taxon>Aves</taxon>
        <taxon>Neognathae</taxon>
        <taxon>Neoaves</taxon>
        <taxon>Telluraves</taxon>
        <taxon>Australaves</taxon>
        <taxon>Passeriformes</taxon>
        <taxon>Tyrannidae</taxon>
        <taxon>Tachuris</taxon>
    </lineage>
</organism>
<evidence type="ECO:0000313" key="2">
    <source>
        <dbReference type="Proteomes" id="UP000540952"/>
    </source>
</evidence>
<dbReference type="GO" id="GO:0000226">
    <property type="term" value="P:microtubule cytoskeleton organization"/>
    <property type="evidence" value="ECO:0007669"/>
    <property type="project" value="TreeGrafter"/>
</dbReference>
<comment type="caution">
    <text evidence="1">The sequence shown here is derived from an EMBL/GenBank/DDBJ whole genome shotgun (WGS) entry which is preliminary data.</text>
</comment>
<dbReference type="GO" id="GO:0005881">
    <property type="term" value="C:cytoplasmic microtubule"/>
    <property type="evidence" value="ECO:0007669"/>
    <property type="project" value="TreeGrafter"/>
</dbReference>
<dbReference type="EMBL" id="VZRD01000027">
    <property type="protein sequence ID" value="NWR28790.1"/>
    <property type="molecule type" value="Genomic_DNA"/>
</dbReference>
<accession>A0A7K4W2W0</accession>
<dbReference type="GO" id="GO:0005929">
    <property type="term" value="C:cilium"/>
    <property type="evidence" value="ECO:0007669"/>
    <property type="project" value="TreeGrafter"/>
</dbReference>
<dbReference type="SUPFAM" id="SSF48371">
    <property type="entry name" value="ARM repeat"/>
    <property type="match status" value="1"/>
</dbReference>
<gene>
    <name evidence="1" type="primary">Togaram2_1</name>
    <name evidence="1" type="ORF">TACRUB_R03394</name>
</gene>
<dbReference type="InterPro" id="IPR011989">
    <property type="entry name" value="ARM-like"/>
</dbReference>
<proteinExistence type="predicted"/>
<dbReference type="PANTHER" id="PTHR21567:SF42">
    <property type="entry name" value="TOG ARRAY REGULATOR OF AXONEMAL MICROTUBULES PROTEIN 2"/>
    <property type="match status" value="1"/>
</dbReference>
<dbReference type="Proteomes" id="UP000540952">
    <property type="component" value="Unassembled WGS sequence"/>
</dbReference>
<dbReference type="GO" id="GO:0008017">
    <property type="term" value="F:microtubule binding"/>
    <property type="evidence" value="ECO:0007669"/>
    <property type="project" value="TreeGrafter"/>
</dbReference>
<keyword evidence="2" id="KW-1185">Reference proteome</keyword>
<evidence type="ECO:0000313" key="1">
    <source>
        <dbReference type="EMBL" id="NWR28790.1"/>
    </source>
</evidence>
<protein>
    <submittedName>
        <fullName evidence="1">TGRM2 protein</fullName>
    </submittedName>
</protein>
<feature type="non-terminal residue" evidence="1">
    <location>
        <position position="1"/>
    </location>
</feature>
<dbReference type="InterPro" id="IPR016024">
    <property type="entry name" value="ARM-type_fold"/>
</dbReference>
<name>A0A7K4W2W0_9TYRA</name>
<reference evidence="1 2" key="1">
    <citation type="submission" date="2019-09" db="EMBL/GenBank/DDBJ databases">
        <title>Bird 10,000 Genomes (B10K) Project - Family phase.</title>
        <authorList>
            <person name="Zhang G."/>
        </authorList>
    </citation>
    <scope>NUCLEOTIDE SEQUENCE [LARGE SCALE GENOMIC DNA]</scope>
    <source>
        <strain evidence="1">B10K-CU-031-13</strain>
        <tissue evidence="1">Muscle</tissue>
    </source>
</reference>
<dbReference type="AlphaFoldDB" id="A0A7K4W2W0"/>
<dbReference type="PANTHER" id="PTHR21567">
    <property type="entry name" value="CLASP"/>
    <property type="match status" value="1"/>
</dbReference>
<sequence>MDSVVDEAAQALLQRVWNPPEFIRKAASQTLGIMVENVTPSRALTALMDSGIQYRHGLVRKCAAQHLLTVMEKIGAKKLAATPVRAERLLRLTAKLAQDCYKDTRYYGAKMLNLLMSHQKFNRLLEQFVSTHDL</sequence>
<feature type="non-terminal residue" evidence="1">
    <location>
        <position position="134"/>
    </location>
</feature>
<dbReference type="Gene3D" id="1.25.10.10">
    <property type="entry name" value="Leucine-rich Repeat Variant"/>
    <property type="match status" value="1"/>
</dbReference>